<name>A0A839HPX9_9GAMM</name>
<dbReference type="PROSITE" id="PS50925">
    <property type="entry name" value="BLUF"/>
    <property type="match status" value="1"/>
</dbReference>
<dbReference type="EMBL" id="JABVCQ010000041">
    <property type="protein sequence ID" value="MBB1127212.1"/>
    <property type="molecule type" value="Genomic_DNA"/>
</dbReference>
<evidence type="ECO:0000313" key="3">
    <source>
        <dbReference type="Proteomes" id="UP000548632"/>
    </source>
</evidence>
<dbReference type="InterPro" id="IPR007024">
    <property type="entry name" value="BLUF_domain"/>
</dbReference>
<feature type="domain" description="BLUF" evidence="1">
    <location>
        <begin position="3"/>
        <end position="93"/>
    </location>
</feature>
<dbReference type="GO" id="GO:0071949">
    <property type="term" value="F:FAD binding"/>
    <property type="evidence" value="ECO:0007669"/>
    <property type="project" value="InterPro"/>
</dbReference>
<dbReference type="Gene3D" id="3.30.70.100">
    <property type="match status" value="1"/>
</dbReference>
<dbReference type="SMART" id="SM01034">
    <property type="entry name" value="BLUF"/>
    <property type="match status" value="1"/>
</dbReference>
<dbReference type="Proteomes" id="UP000548632">
    <property type="component" value="Unassembled WGS sequence"/>
</dbReference>
<proteinExistence type="predicted"/>
<dbReference type="InterPro" id="IPR036046">
    <property type="entry name" value="Acylphosphatase-like_dom_sf"/>
</dbReference>
<dbReference type="GO" id="GO:0009882">
    <property type="term" value="F:blue light photoreceptor activity"/>
    <property type="evidence" value="ECO:0007669"/>
    <property type="project" value="InterPro"/>
</dbReference>
<dbReference type="Pfam" id="PF04940">
    <property type="entry name" value="BLUF"/>
    <property type="match status" value="1"/>
</dbReference>
<dbReference type="AlphaFoldDB" id="A0A839HPX9"/>
<organism evidence="2 3">
    <name type="scientific">Thiospirillum jenense</name>
    <dbReference type="NCBI Taxonomy" id="1653858"/>
    <lineage>
        <taxon>Bacteria</taxon>
        <taxon>Pseudomonadati</taxon>
        <taxon>Pseudomonadota</taxon>
        <taxon>Gammaproteobacteria</taxon>
        <taxon>Chromatiales</taxon>
        <taxon>Chromatiaceae</taxon>
        <taxon>Thiospirillum</taxon>
    </lineage>
</organism>
<comment type="caution">
    <text evidence="2">The sequence shown here is derived from an EMBL/GenBank/DDBJ whole genome shotgun (WGS) entry which is preliminary data.</text>
</comment>
<evidence type="ECO:0000259" key="1">
    <source>
        <dbReference type="PROSITE" id="PS50925"/>
    </source>
</evidence>
<gene>
    <name evidence="2" type="ORF">HUK38_13400</name>
</gene>
<dbReference type="RefSeq" id="WP_182584839.1">
    <property type="nucleotide sequence ID" value="NZ_JABVCQ010000041.1"/>
</dbReference>
<sequence length="138" mass="15656">MQLTRLIYCSKLCPLSTGSIEKILESSRRYNTSNAITGILLFNGTFFLQCLEGGRIAVNETYCRILHDDRHIESVLLSYETIDRREFGDWAMGYVAWTKDLRPIIRAYSITDEFSPYQLSGSSALGLLRELSTKVASC</sequence>
<reference evidence="2 3" key="1">
    <citation type="journal article" date="2020" name="Arch. Microbiol.">
        <title>The genome sequence of the giant phototrophic gammaproteobacterium Thiospirillum jenense gives insight into its physiological properties and phylogenetic relationships.</title>
        <authorList>
            <person name="Imhoff J.F."/>
            <person name="Meyer T.E."/>
            <person name="Kyndt J.A."/>
        </authorList>
    </citation>
    <scope>NUCLEOTIDE SEQUENCE [LARGE SCALE GENOMIC DNA]</scope>
    <source>
        <strain evidence="2 3">DSM 216</strain>
    </source>
</reference>
<keyword evidence="3" id="KW-1185">Reference proteome</keyword>
<evidence type="ECO:0000313" key="2">
    <source>
        <dbReference type="EMBL" id="MBB1127212.1"/>
    </source>
</evidence>
<protein>
    <submittedName>
        <fullName evidence="2">BLUF domain-containing protein</fullName>
    </submittedName>
</protein>
<dbReference type="SUPFAM" id="SSF54975">
    <property type="entry name" value="Acylphosphatase/BLUF domain-like"/>
    <property type="match status" value="1"/>
</dbReference>
<accession>A0A839HPX9</accession>